<evidence type="ECO:0000256" key="2">
    <source>
        <dbReference type="SAM" id="MobiDB-lite"/>
    </source>
</evidence>
<evidence type="ECO:0000313" key="3">
    <source>
        <dbReference type="EMBL" id="CAD9080177.1"/>
    </source>
</evidence>
<name>A0A7S1KP89_9EUKA</name>
<protein>
    <submittedName>
        <fullName evidence="3">Uncharacterized protein</fullName>
    </submittedName>
</protein>
<organism evidence="3">
    <name type="scientific">Percolomonas cosmopolitus</name>
    <dbReference type="NCBI Taxonomy" id="63605"/>
    <lineage>
        <taxon>Eukaryota</taxon>
        <taxon>Discoba</taxon>
        <taxon>Heterolobosea</taxon>
        <taxon>Tetramitia</taxon>
        <taxon>Eutetramitia</taxon>
        <taxon>Percolomonadidae</taxon>
        <taxon>Percolomonas</taxon>
    </lineage>
</organism>
<dbReference type="EMBL" id="HBGD01004146">
    <property type="protein sequence ID" value="CAD9080177.1"/>
    <property type="molecule type" value="Transcribed_RNA"/>
</dbReference>
<dbReference type="InterPro" id="IPR036770">
    <property type="entry name" value="Ankyrin_rpt-contain_sf"/>
</dbReference>
<keyword evidence="1" id="KW-0175">Coiled coil</keyword>
<evidence type="ECO:0000256" key="1">
    <source>
        <dbReference type="SAM" id="Coils"/>
    </source>
</evidence>
<feature type="region of interest" description="Disordered" evidence="2">
    <location>
        <begin position="692"/>
        <end position="728"/>
    </location>
</feature>
<sequence length="750" mass="87438">MQSTTLPPPSQKVSVTPLHRQHVNDFYLYVENLEKENRHLKNEIKHLKAQLQRLNPPEKAKSHYDIKWNPVLKIYVNAQEKVLPSQQLLASGHAASNPPHDNMEVSLLFEFLTQNRVANLKDWLQEATTKWQKMHQFKRMRHGPLKQPCMADDEQLHYLLRPDPENYGRTLLHCCAMAFNYLTERTIVLVLEWIHGELLRACQSDEAKIVQYWTELFFQVDVYGFSAMHLMLMVTETKSFNQSIALLMRELIRLGVLRTETFLLGCAIQIRLTPQRSIGYKNRYLDTWWIEQTSYAALLIKYQDLLEFVREKDNLYESREWDLFLDDYAFLESILKDFSTDVNKSDYIQACIDGDDDKIKSGEGSMSPGVMIEGVYQAIAHGHTHVVKRWISEADNDDIQPGFFSRGFRDAVSNGHLDLVQLLTESAGIMADEADQINCIKNNRFKVFLYLASRSNLTRSAYCIEALKYIAREGKYVEFAKRIVALDWFQLPERFHEGDVFDLAFKHKNFELIDIICDSRTSEEEFTSVASYAIMLFCRDGDLDSVLTLTDNPKFNKRLYVWDSIITEHEQTAMFFAAAAGQLDLVKFLFTELNSRFGLPPNSNLPVDKRREREPKNAIHYAAQYGHKHIIEYIESVLSQRDYERLLCARGLDYQDHYKSKWAYEYAQENGHMQTMEYIIYQLDDVLERERERGITQSSEESLLPDYHPGERVVEEQMDTGFNNGAGELQKLDSSFLKTDRLLLEDDEEQ</sequence>
<reference evidence="3" key="1">
    <citation type="submission" date="2021-01" db="EMBL/GenBank/DDBJ databases">
        <authorList>
            <person name="Corre E."/>
            <person name="Pelletier E."/>
            <person name="Niang G."/>
            <person name="Scheremetjew M."/>
            <person name="Finn R."/>
            <person name="Kale V."/>
            <person name="Holt S."/>
            <person name="Cochrane G."/>
            <person name="Meng A."/>
            <person name="Brown T."/>
            <person name="Cohen L."/>
        </authorList>
    </citation>
    <scope>NUCLEOTIDE SEQUENCE</scope>
    <source>
        <strain evidence="3">WS</strain>
    </source>
</reference>
<dbReference type="PANTHER" id="PTHR46586">
    <property type="entry name" value="ANKYRIN REPEAT-CONTAINING PROTEIN"/>
    <property type="match status" value="1"/>
</dbReference>
<proteinExistence type="predicted"/>
<dbReference type="PANTHER" id="PTHR46586:SF3">
    <property type="entry name" value="ANKYRIN REPEAT-CONTAINING PROTEIN"/>
    <property type="match status" value="1"/>
</dbReference>
<dbReference type="AlphaFoldDB" id="A0A7S1KP89"/>
<feature type="coiled-coil region" evidence="1">
    <location>
        <begin position="23"/>
        <end position="50"/>
    </location>
</feature>
<accession>A0A7S1KP89</accession>
<dbReference type="InterPro" id="IPR052050">
    <property type="entry name" value="SecEffector_AnkRepeat"/>
</dbReference>
<dbReference type="Gene3D" id="1.25.40.20">
    <property type="entry name" value="Ankyrin repeat-containing domain"/>
    <property type="match status" value="1"/>
</dbReference>
<gene>
    <name evidence="3" type="ORF">PCOS0759_LOCUS3417</name>
</gene>
<dbReference type="SUPFAM" id="SSF48403">
    <property type="entry name" value="Ankyrin repeat"/>
    <property type="match status" value="1"/>
</dbReference>